<dbReference type="InterPro" id="IPR016163">
    <property type="entry name" value="Ald_DH_C"/>
</dbReference>
<dbReference type="OrthoDB" id="9762913at2"/>
<dbReference type="InterPro" id="IPR016160">
    <property type="entry name" value="Ald_DH_CS_CYS"/>
</dbReference>
<dbReference type="PANTHER" id="PTHR43353">
    <property type="entry name" value="SUCCINATE-SEMIALDEHYDE DEHYDROGENASE, MITOCHONDRIAL"/>
    <property type="match status" value="1"/>
</dbReference>
<proteinExistence type="predicted"/>
<keyword evidence="4" id="KW-1185">Reference proteome</keyword>
<evidence type="ECO:0000313" key="3">
    <source>
        <dbReference type="EMBL" id="SHG83338.1"/>
    </source>
</evidence>
<evidence type="ECO:0000259" key="2">
    <source>
        <dbReference type="Pfam" id="PF00171"/>
    </source>
</evidence>
<gene>
    <name evidence="3" type="ORF">SAMN02745221_01072</name>
</gene>
<dbReference type="PROSITE" id="PS00070">
    <property type="entry name" value="ALDEHYDE_DEHYDR_CYS"/>
    <property type="match status" value="1"/>
</dbReference>
<dbReference type="Gene3D" id="3.40.309.10">
    <property type="entry name" value="Aldehyde Dehydrogenase, Chain A, domain 2"/>
    <property type="match status" value="1"/>
</dbReference>
<sequence length="530" mass="59822">MNTDKFYPELKDIPDKFRIKEFSLNRQYLVKGKLLTGDEGSEVYSPVKIKENGHIKQVKLGEYPRLNAEKAAFCLKAALDAYKGGTGAWASMKVEERIRCWADFLDRVRDLREDFALLAMWEIAKPYSACLDEFDRTMRYIEDTMATLWELDRESGRIISIENFMAQIRRTPLGVVLCMGPFNYPLNETFAMLVPALIMGNSVIVKPPRYGALCLSLFMPAFAQCFPEGVINFINGEGEEVVGPIIKSGEISVLGFIGSTQVARLIINQHPHPNRLRTILGLEAKNPALVLKDADLEKAAGECARGALEFNGQRCTALKHIWVEEDIAEPFLELLCARVEEMKCGMPWEEDVVITPLPEKNKIEWLGELVEDALQKGARIINRDGGKSFAQLYYPTILYPVTRDMKLYHVEQFGPVIPVSSFKDISELKEYLFTSDYGQQASIFSSRAESAIPLIDILVHQVSRVNLNSQCRRGPDELPFTGRKDSAEGTLSVYDALRAFSIRSLVVANENGRSLFFDCLKENTSNFLRI</sequence>
<dbReference type="InterPro" id="IPR015590">
    <property type="entry name" value="Aldehyde_DH_dom"/>
</dbReference>
<dbReference type="STRING" id="1123382.SAMN02745221_01072"/>
<feature type="domain" description="Aldehyde dehydrogenase" evidence="2">
    <location>
        <begin position="55"/>
        <end position="501"/>
    </location>
</feature>
<dbReference type="GO" id="GO:0016620">
    <property type="term" value="F:oxidoreductase activity, acting on the aldehyde or oxo group of donors, NAD or NADP as acceptor"/>
    <property type="evidence" value="ECO:0007669"/>
    <property type="project" value="InterPro"/>
</dbReference>
<evidence type="ECO:0000256" key="1">
    <source>
        <dbReference type="ARBA" id="ARBA00023002"/>
    </source>
</evidence>
<dbReference type="EMBL" id="FQWY01000014">
    <property type="protein sequence ID" value="SHG83338.1"/>
    <property type="molecule type" value="Genomic_DNA"/>
</dbReference>
<dbReference type="InterPro" id="IPR016161">
    <property type="entry name" value="Ald_DH/histidinol_DH"/>
</dbReference>
<accession>A0A1M5N1A5</accession>
<dbReference type="RefSeq" id="WP_073091107.1">
    <property type="nucleotide sequence ID" value="NZ_FQWY01000014.1"/>
</dbReference>
<evidence type="ECO:0000313" key="4">
    <source>
        <dbReference type="Proteomes" id="UP000242329"/>
    </source>
</evidence>
<name>A0A1M5N1A5_9FIRM</name>
<dbReference type="AlphaFoldDB" id="A0A1M5N1A5"/>
<dbReference type="InterPro" id="IPR050740">
    <property type="entry name" value="Aldehyde_DH_Superfamily"/>
</dbReference>
<keyword evidence="1" id="KW-0560">Oxidoreductase</keyword>
<dbReference type="InterPro" id="IPR016162">
    <property type="entry name" value="Ald_DH_N"/>
</dbReference>
<organism evidence="3 4">
    <name type="scientific">Thermosyntropha lipolytica DSM 11003</name>
    <dbReference type="NCBI Taxonomy" id="1123382"/>
    <lineage>
        <taxon>Bacteria</taxon>
        <taxon>Bacillati</taxon>
        <taxon>Bacillota</taxon>
        <taxon>Clostridia</taxon>
        <taxon>Eubacteriales</taxon>
        <taxon>Syntrophomonadaceae</taxon>
        <taxon>Thermosyntropha</taxon>
    </lineage>
</organism>
<dbReference type="SUPFAM" id="SSF53720">
    <property type="entry name" value="ALDH-like"/>
    <property type="match status" value="1"/>
</dbReference>
<dbReference type="Gene3D" id="3.40.605.10">
    <property type="entry name" value="Aldehyde Dehydrogenase, Chain A, domain 1"/>
    <property type="match status" value="1"/>
</dbReference>
<dbReference type="Proteomes" id="UP000242329">
    <property type="component" value="Unassembled WGS sequence"/>
</dbReference>
<reference evidence="4" key="1">
    <citation type="submission" date="2016-11" db="EMBL/GenBank/DDBJ databases">
        <authorList>
            <person name="Varghese N."/>
            <person name="Submissions S."/>
        </authorList>
    </citation>
    <scope>NUCLEOTIDE SEQUENCE [LARGE SCALE GENOMIC DNA]</scope>
    <source>
        <strain evidence="4">DSM 11003</strain>
    </source>
</reference>
<protein>
    <submittedName>
        <fullName evidence="3">Glyceraldehyde-3-phosphate dehydrogenase (NADP+)</fullName>
    </submittedName>
</protein>
<dbReference type="PANTHER" id="PTHR43353:SF5">
    <property type="entry name" value="SUCCINATE-SEMIALDEHYDE DEHYDROGENASE, MITOCHONDRIAL"/>
    <property type="match status" value="1"/>
</dbReference>
<dbReference type="Pfam" id="PF00171">
    <property type="entry name" value="Aldedh"/>
    <property type="match status" value="1"/>
</dbReference>